<reference evidence="2 3" key="1">
    <citation type="submission" date="2009-12" db="EMBL/GenBank/DDBJ databases">
        <title>The draft genome of Batrachochytrium dendrobatidis.</title>
        <authorList>
            <consortium name="US DOE Joint Genome Institute (JGI-PGF)"/>
            <person name="Kuo A."/>
            <person name="Salamov A."/>
            <person name="Schmutz J."/>
            <person name="Lucas S."/>
            <person name="Pitluck S."/>
            <person name="Rosenblum E."/>
            <person name="Stajich J."/>
            <person name="Eisen M."/>
            <person name="Grigoriev I.V."/>
        </authorList>
    </citation>
    <scope>NUCLEOTIDE SEQUENCE [LARGE SCALE GENOMIC DNA]</scope>
    <source>
        <strain evidence="3">JAM81 / FGSC 10211</strain>
    </source>
</reference>
<dbReference type="EMBL" id="GL882885">
    <property type="protein sequence ID" value="EGF79903.1"/>
    <property type="molecule type" value="Genomic_DNA"/>
</dbReference>
<gene>
    <name evidence="2" type="ORF">BATDEDRAFT_25401</name>
</gene>
<name>F4P4D5_BATDJ</name>
<dbReference type="HOGENOM" id="CLU_615353_0_0_1"/>
<dbReference type="AlphaFoldDB" id="F4P4D5"/>
<keyword evidence="3" id="KW-1185">Reference proteome</keyword>
<protein>
    <submittedName>
        <fullName evidence="2">Uncharacterized protein</fullName>
    </submittedName>
</protein>
<dbReference type="Proteomes" id="UP000007241">
    <property type="component" value="Unassembled WGS sequence"/>
</dbReference>
<feature type="region of interest" description="Disordered" evidence="1">
    <location>
        <begin position="425"/>
        <end position="445"/>
    </location>
</feature>
<dbReference type="GeneID" id="18238779"/>
<dbReference type="OrthoDB" id="2161176at2759"/>
<dbReference type="RefSeq" id="XP_006679443.1">
    <property type="nucleotide sequence ID" value="XM_006679380.1"/>
</dbReference>
<sequence>MSVETKPQPDLSSIIENAPGTYLEVPKPNHLYSDPQSLSSSMATSFNDQQQEDAHSKQDSIGECRLSVSQSTEEKINPKHILVEVSKKNDSIHDAVAQANTEGNIRASTSSEYTNEVKIQITSEVEDTGLFQTEDHDGQPFSSDLLNGDSQTDKVKHIHGLVDITRVKTANKVFTPAKSDTRHHGQVQHDQHPLMDHQYQKKQPKKVPNCNPAFNRKFYNVPDSDRLNGRWVNQHSIDTNAAVGSYTPFPLLWENASQVRRKQTVKDVWARTSDRFVSKLSPGIYEPHLCIQTNPAGAVSAFKSSQERFRMRATGSNVAPGSYNTEIKKVQHGFTPWIKSVHGDLARIMEPPESVSWGTSSHLLTNLSSKCVLPPKSINVDKKQKNKPPATEVKETAGSAGPAKPLHPFSLTYLVTKPVLLTGNATPNLNSASRISSTMPSNMTV</sequence>
<feature type="region of interest" description="Disordered" evidence="1">
    <location>
        <begin position="1"/>
        <end position="61"/>
    </location>
</feature>
<dbReference type="InParanoid" id="F4P4D5"/>
<accession>F4P4D5</accession>
<feature type="compositionally biased region" description="Polar residues" evidence="1">
    <location>
        <begin position="34"/>
        <end position="49"/>
    </location>
</feature>
<evidence type="ECO:0000313" key="3">
    <source>
        <dbReference type="Proteomes" id="UP000007241"/>
    </source>
</evidence>
<feature type="compositionally biased region" description="Basic and acidic residues" evidence="1">
    <location>
        <begin position="52"/>
        <end position="61"/>
    </location>
</feature>
<evidence type="ECO:0000313" key="2">
    <source>
        <dbReference type="EMBL" id="EGF79903.1"/>
    </source>
</evidence>
<proteinExistence type="predicted"/>
<feature type="region of interest" description="Disordered" evidence="1">
    <location>
        <begin position="377"/>
        <end position="402"/>
    </location>
</feature>
<organism evidence="2 3">
    <name type="scientific">Batrachochytrium dendrobatidis (strain JAM81 / FGSC 10211)</name>
    <name type="common">Frog chytrid fungus</name>
    <dbReference type="NCBI Taxonomy" id="684364"/>
    <lineage>
        <taxon>Eukaryota</taxon>
        <taxon>Fungi</taxon>
        <taxon>Fungi incertae sedis</taxon>
        <taxon>Chytridiomycota</taxon>
        <taxon>Chytridiomycota incertae sedis</taxon>
        <taxon>Chytridiomycetes</taxon>
        <taxon>Rhizophydiales</taxon>
        <taxon>Rhizophydiales incertae sedis</taxon>
        <taxon>Batrachochytrium</taxon>
    </lineage>
</organism>
<evidence type="ECO:0000256" key="1">
    <source>
        <dbReference type="SAM" id="MobiDB-lite"/>
    </source>
</evidence>